<comment type="caution">
    <text evidence="6">The sequence shown here is derived from an EMBL/GenBank/DDBJ whole genome shotgun (WGS) entry which is preliminary data.</text>
</comment>
<dbReference type="RefSeq" id="XP_064654311.1">
    <property type="nucleotide sequence ID" value="XM_064807564.1"/>
</dbReference>
<evidence type="ECO:0000256" key="1">
    <source>
        <dbReference type="ARBA" id="ARBA00004141"/>
    </source>
</evidence>
<keyword evidence="4 5" id="KW-0472">Membrane</keyword>
<keyword evidence="2 5" id="KW-0812">Transmembrane</keyword>
<feature type="transmembrane region" description="Helical" evidence="5">
    <location>
        <begin position="50"/>
        <end position="72"/>
    </location>
</feature>
<dbReference type="EMBL" id="JAVRRT010000022">
    <property type="protein sequence ID" value="KAK5163947.1"/>
    <property type="molecule type" value="Genomic_DNA"/>
</dbReference>
<evidence type="ECO:0008006" key="8">
    <source>
        <dbReference type="Google" id="ProtNLM"/>
    </source>
</evidence>
<dbReference type="GO" id="GO:0016020">
    <property type="term" value="C:membrane"/>
    <property type="evidence" value="ECO:0007669"/>
    <property type="project" value="UniProtKB-SubCell"/>
</dbReference>
<keyword evidence="7" id="KW-1185">Reference proteome</keyword>
<dbReference type="PANTHER" id="PTHR31465">
    <property type="entry name" value="PROTEIN RTA1-RELATED"/>
    <property type="match status" value="1"/>
</dbReference>
<feature type="transmembrane region" description="Helical" evidence="5">
    <location>
        <begin position="241"/>
        <end position="261"/>
    </location>
</feature>
<comment type="subcellular location">
    <subcellularLocation>
        <location evidence="1">Membrane</location>
        <topology evidence="1">Multi-pass membrane protein</topology>
    </subcellularLocation>
</comment>
<organism evidence="6 7">
    <name type="scientific">Saxophila tyrrhenica</name>
    <dbReference type="NCBI Taxonomy" id="1690608"/>
    <lineage>
        <taxon>Eukaryota</taxon>
        <taxon>Fungi</taxon>
        <taxon>Dikarya</taxon>
        <taxon>Ascomycota</taxon>
        <taxon>Pezizomycotina</taxon>
        <taxon>Dothideomycetes</taxon>
        <taxon>Dothideomycetidae</taxon>
        <taxon>Mycosphaerellales</taxon>
        <taxon>Extremaceae</taxon>
        <taxon>Saxophila</taxon>
    </lineage>
</organism>
<sequence>MNPHLPPRASPTDSFEYYRFHPSLPAAVTFVALFALATGLHLFQMIRVRTWFMIPFVIGCGLEAIGYVFRIVSSTEAPGPYSLAPYLLQAVLILIAPTLFAASIYMELGRIVLMIDGERALFVRRKWLTKIFVTGDIIAFGIQSSGGSLLSSDTPSTVDIGNIIVIVGLFAQIIFFGLFIGAATIFHVKMGKAQTQLARERPWTKHMISLYIVSALIFIRSIIRVVEYVQGEDGYIMTHEVFIYVCDAALMFAAVVTMSVIHPGQVAKYVRAMESDEYRKCESRESRRNMLEMS</sequence>
<evidence type="ECO:0000256" key="4">
    <source>
        <dbReference type="ARBA" id="ARBA00023136"/>
    </source>
</evidence>
<feature type="transmembrane region" description="Helical" evidence="5">
    <location>
        <begin position="84"/>
        <end position="106"/>
    </location>
</feature>
<dbReference type="Pfam" id="PF04479">
    <property type="entry name" value="RTA1"/>
    <property type="match status" value="1"/>
</dbReference>
<proteinExistence type="predicted"/>
<gene>
    <name evidence="6" type="ORF">LTR77_010343</name>
</gene>
<dbReference type="GeneID" id="89931672"/>
<reference evidence="6 7" key="1">
    <citation type="submission" date="2023-08" db="EMBL/GenBank/DDBJ databases">
        <title>Black Yeasts Isolated from many extreme environments.</title>
        <authorList>
            <person name="Coleine C."/>
            <person name="Stajich J.E."/>
            <person name="Selbmann L."/>
        </authorList>
    </citation>
    <scope>NUCLEOTIDE SEQUENCE [LARGE SCALE GENOMIC DNA]</scope>
    <source>
        <strain evidence="6 7">CCFEE 5935</strain>
    </source>
</reference>
<evidence type="ECO:0000313" key="6">
    <source>
        <dbReference type="EMBL" id="KAK5163947.1"/>
    </source>
</evidence>
<evidence type="ECO:0000256" key="3">
    <source>
        <dbReference type="ARBA" id="ARBA00022989"/>
    </source>
</evidence>
<feature type="transmembrane region" description="Helical" evidence="5">
    <location>
        <begin position="127"/>
        <end position="143"/>
    </location>
</feature>
<evidence type="ECO:0000256" key="5">
    <source>
        <dbReference type="SAM" id="Phobius"/>
    </source>
</evidence>
<dbReference type="Proteomes" id="UP001337655">
    <property type="component" value="Unassembled WGS sequence"/>
</dbReference>
<name>A0AAV9NZK7_9PEZI</name>
<protein>
    <recommendedName>
        <fullName evidence="8">RTA1-domain-containing protein</fullName>
    </recommendedName>
</protein>
<feature type="transmembrane region" description="Helical" evidence="5">
    <location>
        <begin position="208"/>
        <end position="229"/>
    </location>
</feature>
<keyword evidence="3 5" id="KW-1133">Transmembrane helix</keyword>
<dbReference type="InterPro" id="IPR007568">
    <property type="entry name" value="RTA1"/>
</dbReference>
<feature type="transmembrane region" description="Helical" evidence="5">
    <location>
        <begin position="20"/>
        <end position="43"/>
    </location>
</feature>
<accession>A0AAV9NZK7</accession>
<evidence type="ECO:0000256" key="2">
    <source>
        <dbReference type="ARBA" id="ARBA00022692"/>
    </source>
</evidence>
<feature type="transmembrane region" description="Helical" evidence="5">
    <location>
        <begin position="163"/>
        <end position="188"/>
    </location>
</feature>
<dbReference type="AlphaFoldDB" id="A0AAV9NZK7"/>
<evidence type="ECO:0000313" key="7">
    <source>
        <dbReference type="Proteomes" id="UP001337655"/>
    </source>
</evidence>
<dbReference type="PANTHER" id="PTHR31465:SF1">
    <property type="entry name" value="PROTEIN RTA1-RELATED"/>
    <property type="match status" value="1"/>
</dbReference>